<dbReference type="Proteomes" id="UP000827754">
    <property type="component" value="Segment"/>
</dbReference>
<name>A0AAE8XM45_9CAUD</name>
<sequence>MNTISGAMIDEDVLDWLDNFNMHKQKNICEAINQLAYANRTELSIPNMDSDEDIAALSHSDLFKILTLASPNSKYDLTLSNVQLLGLAMSAMGVIEYSMPELNSPIMIARKFADAHRKNIIGSTGDRDKIIKALNEWLCGLRDIDLSNAGTDAAPETAGMYLCVDEHEQIRYGRLYPNSSEGWTFCESYEDGSSTLWYSDSTEHTAEDDLPITLLSQWVLVAEWHSRNVKAAQKALPMEVRDTHRIFMFLRSLSPHVKAELVAHFAGVLDYKDPTSVDSIGRLTEHDWQMAATSIADDSKLPEGASTWKEATAWVCFVATLESLGFNFQTRQFDPQFDYQANDDHLEEEEEE</sequence>
<keyword evidence="2" id="KW-1185">Reference proteome</keyword>
<reference evidence="1 2" key="1">
    <citation type="submission" date="2021-06" db="EMBL/GenBank/DDBJ databases">
        <title>Complete genome sequence of Erwinia phage pEa_SNUABM_30.</title>
        <authorList>
            <person name="Kim S.G."/>
            <person name="Park S.C."/>
        </authorList>
    </citation>
    <scope>NUCLEOTIDE SEQUENCE [LARGE SCALE GENOMIC DNA]</scope>
</reference>
<gene>
    <name evidence="1" type="ORF">pEaSNUABM30_00265</name>
</gene>
<protein>
    <submittedName>
        <fullName evidence="1">Uncharacterized protein</fullName>
    </submittedName>
</protein>
<evidence type="ECO:0000313" key="1">
    <source>
        <dbReference type="EMBL" id="UAW53383.1"/>
    </source>
</evidence>
<proteinExistence type="predicted"/>
<evidence type="ECO:0000313" key="2">
    <source>
        <dbReference type="Proteomes" id="UP000827754"/>
    </source>
</evidence>
<accession>A0AAE8XM45</accession>
<dbReference type="EMBL" id="MZ443778">
    <property type="protein sequence ID" value="UAW53383.1"/>
    <property type="molecule type" value="Genomic_DNA"/>
</dbReference>
<organism evidence="1 2">
    <name type="scientific">Erwinia phage pEa_SNUABM_30</name>
    <dbReference type="NCBI Taxonomy" id="2869553"/>
    <lineage>
        <taxon>Viruses</taxon>
        <taxon>Duplodnaviria</taxon>
        <taxon>Heunggongvirae</taxon>
        <taxon>Uroviricota</taxon>
        <taxon>Caudoviricetes</taxon>
        <taxon>Alexandravirus</taxon>
        <taxon>Alexandravirus SNUABM30</taxon>
    </lineage>
</organism>